<keyword evidence="1" id="KW-0812">Transmembrane</keyword>
<proteinExistence type="predicted"/>
<feature type="transmembrane region" description="Helical" evidence="1">
    <location>
        <begin position="88"/>
        <end position="107"/>
    </location>
</feature>
<reference evidence="2" key="1">
    <citation type="journal article" date="2020" name="Nature">
        <title>Giant virus diversity and host interactions through global metagenomics.</title>
        <authorList>
            <person name="Schulz F."/>
            <person name="Roux S."/>
            <person name="Paez-Espino D."/>
            <person name="Jungbluth S."/>
            <person name="Walsh D.A."/>
            <person name="Denef V.J."/>
            <person name="McMahon K.D."/>
            <person name="Konstantinidis K.T."/>
            <person name="Eloe-Fadrosh E.A."/>
            <person name="Kyrpides N.C."/>
            <person name="Woyke T."/>
        </authorList>
    </citation>
    <scope>NUCLEOTIDE SEQUENCE</scope>
    <source>
        <strain evidence="2">GVMAG-S-1101164-67</strain>
    </source>
</reference>
<feature type="transmembrane region" description="Helical" evidence="1">
    <location>
        <begin position="39"/>
        <end position="59"/>
    </location>
</feature>
<keyword evidence="1" id="KW-0472">Membrane</keyword>
<feature type="transmembrane region" description="Helical" evidence="1">
    <location>
        <begin position="6"/>
        <end position="27"/>
    </location>
</feature>
<evidence type="ECO:0000256" key="1">
    <source>
        <dbReference type="SAM" id="Phobius"/>
    </source>
</evidence>
<feature type="transmembrane region" description="Helical" evidence="1">
    <location>
        <begin position="141"/>
        <end position="162"/>
    </location>
</feature>
<keyword evidence="1" id="KW-1133">Transmembrane helix</keyword>
<dbReference type="EMBL" id="MN740756">
    <property type="protein sequence ID" value="QHU10428.1"/>
    <property type="molecule type" value="Genomic_DNA"/>
</dbReference>
<accession>A0A6C0K2J3</accession>
<dbReference type="AlphaFoldDB" id="A0A6C0K2J3"/>
<evidence type="ECO:0000313" key="2">
    <source>
        <dbReference type="EMBL" id="QHU10428.1"/>
    </source>
</evidence>
<feature type="transmembrane region" description="Helical" evidence="1">
    <location>
        <begin position="119"/>
        <end position="135"/>
    </location>
</feature>
<name>A0A6C0K2J3_9ZZZZ</name>
<organism evidence="2">
    <name type="scientific">viral metagenome</name>
    <dbReference type="NCBI Taxonomy" id="1070528"/>
    <lineage>
        <taxon>unclassified sequences</taxon>
        <taxon>metagenomes</taxon>
        <taxon>organismal metagenomes</taxon>
    </lineage>
</organism>
<protein>
    <submittedName>
        <fullName evidence="2">Uncharacterized protein</fullName>
    </submittedName>
</protein>
<sequence length="196" mass="21956">MPEKLNIHYILYTAFRLSPFIIVSFFTLSSILNQDLKGVIYLAGLLFTSFFAVILGSIFKLPDIVGTEENIAVCNSLTLTDSGALSKIPLGMVVFSYTFFYLVDIIAEYNLAMQNIPTLVLFPVLIITEAIWNYTNHCTNFARLFSAFAIGSLCGFIWARIIRSTGAVQLQYFNGINNAQTCSRPSKQKFKCTINK</sequence>